<reference evidence="4" key="1">
    <citation type="journal article" date="2021" name="Nat. Commun.">
        <title>Genetic determinants of endophytism in the Arabidopsis root mycobiome.</title>
        <authorList>
            <person name="Mesny F."/>
            <person name="Miyauchi S."/>
            <person name="Thiergart T."/>
            <person name="Pickel B."/>
            <person name="Atanasova L."/>
            <person name="Karlsson M."/>
            <person name="Huettel B."/>
            <person name="Barry K.W."/>
            <person name="Haridas S."/>
            <person name="Chen C."/>
            <person name="Bauer D."/>
            <person name="Andreopoulos W."/>
            <person name="Pangilinan J."/>
            <person name="LaButti K."/>
            <person name="Riley R."/>
            <person name="Lipzen A."/>
            <person name="Clum A."/>
            <person name="Drula E."/>
            <person name="Henrissat B."/>
            <person name="Kohler A."/>
            <person name="Grigoriev I.V."/>
            <person name="Martin F.M."/>
            <person name="Hacquard S."/>
        </authorList>
    </citation>
    <scope>NUCLEOTIDE SEQUENCE</scope>
    <source>
        <strain evidence="4">MPI-CAGE-CH-0243</strain>
    </source>
</reference>
<dbReference type="AlphaFoldDB" id="A0A9P9DRD9"/>
<feature type="transmembrane region" description="Helical" evidence="2">
    <location>
        <begin position="229"/>
        <end position="247"/>
    </location>
</feature>
<evidence type="ECO:0000256" key="1">
    <source>
        <dbReference type="SAM" id="Coils"/>
    </source>
</evidence>
<feature type="domain" description="DUF6594" evidence="3">
    <location>
        <begin position="24"/>
        <end position="266"/>
    </location>
</feature>
<name>A0A9P9DRD9_9PLEO</name>
<dbReference type="OrthoDB" id="3795595at2759"/>
<comment type="caution">
    <text evidence="4">The sequence shown here is derived from an EMBL/GenBank/DDBJ whole genome shotgun (WGS) entry which is preliminary data.</text>
</comment>
<proteinExistence type="predicted"/>
<gene>
    <name evidence="4" type="ORF">B0J11DRAFT_615203</name>
</gene>
<dbReference type="Proteomes" id="UP000700596">
    <property type="component" value="Unassembled WGS sequence"/>
</dbReference>
<organism evidence="4 5">
    <name type="scientific">Dendryphion nanum</name>
    <dbReference type="NCBI Taxonomy" id="256645"/>
    <lineage>
        <taxon>Eukaryota</taxon>
        <taxon>Fungi</taxon>
        <taxon>Dikarya</taxon>
        <taxon>Ascomycota</taxon>
        <taxon>Pezizomycotina</taxon>
        <taxon>Dothideomycetes</taxon>
        <taxon>Pleosporomycetidae</taxon>
        <taxon>Pleosporales</taxon>
        <taxon>Torulaceae</taxon>
        <taxon>Dendryphion</taxon>
    </lineage>
</organism>
<dbReference type="PANTHER" id="PTHR34502">
    <property type="entry name" value="DUF6594 DOMAIN-CONTAINING PROTEIN-RELATED"/>
    <property type="match status" value="1"/>
</dbReference>
<keyword evidence="2" id="KW-0812">Transmembrane</keyword>
<keyword evidence="2" id="KW-1133">Transmembrane helix</keyword>
<dbReference type="EMBL" id="JAGMWT010000008">
    <property type="protein sequence ID" value="KAH7123644.1"/>
    <property type="molecule type" value="Genomic_DNA"/>
</dbReference>
<evidence type="ECO:0000256" key="2">
    <source>
        <dbReference type="SAM" id="Phobius"/>
    </source>
</evidence>
<protein>
    <recommendedName>
        <fullName evidence="3">DUF6594 domain-containing protein</fullName>
    </recommendedName>
</protein>
<accession>A0A9P9DRD9</accession>
<keyword evidence="2" id="KW-0472">Membrane</keyword>
<evidence type="ECO:0000313" key="5">
    <source>
        <dbReference type="Proteomes" id="UP000700596"/>
    </source>
</evidence>
<dbReference type="PANTHER" id="PTHR34502:SF5">
    <property type="entry name" value="DUF6594 DOMAIN-CONTAINING PROTEIN"/>
    <property type="match status" value="1"/>
</dbReference>
<feature type="transmembrane region" description="Helical" evidence="2">
    <location>
        <begin position="277"/>
        <end position="296"/>
    </location>
</feature>
<keyword evidence="5" id="KW-1185">Reference proteome</keyword>
<dbReference type="Pfam" id="PF20237">
    <property type="entry name" value="DUF6594"/>
    <property type="match status" value="1"/>
</dbReference>
<dbReference type="InterPro" id="IPR046529">
    <property type="entry name" value="DUF6594"/>
</dbReference>
<evidence type="ECO:0000259" key="3">
    <source>
        <dbReference type="Pfam" id="PF20237"/>
    </source>
</evidence>
<feature type="coiled-coil region" evidence="1">
    <location>
        <begin position="51"/>
        <end position="78"/>
    </location>
</feature>
<sequence length="300" mass="34272">MGSSPSRPSSAILSNDERNYPPGYPRLAYWFSRSPNHLHLRRFSQLSIGFLLYQQNKLATLERELHNLEQQCSAGNSEEGDNNLTNFEHMGKTRRVKYEKIGSSLKEYEDGLIRASQLNPLSWNPDRLSKIQEIFALYQERDGSYPLTGLESKSWGTCQNPSDHALDLVQIPHELEPSPLNRFFFRLFQGTRLEMAFRRLARFFFCRVEQPDSLSQHGLNRRHVHQASVISGNYISCIILVLLLTMTYSVGDRLVHVPTVLFFGCVLPLILQSLDGLLFSTVLLGFFAVQIALLDLKKPA</sequence>
<keyword evidence="1" id="KW-0175">Coiled coil</keyword>
<evidence type="ECO:0000313" key="4">
    <source>
        <dbReference type="EMBL" id="KAH7123644.1"/>
    </source>
</evidence>